<protein>
    <submittedName>
        <fullName evidence="5">Family I ABC transporter</fullName>
    </submittedName>
</protein>
<keyword evidence="2" id="KW-0067">ATP-binding</keyword>
<keyword evidence="6" id="KW-1185">Reference proteome</keyword>
<dbReference type="InterPro" id="IPR003593">
    <property type="entry name" value="AAA+_ATPase"/>
</dbReference>
<dbReference type="Pfam" id="PF00005">
    <property type="entry name" value="ABC_tran"/>
    <property type="match status" value="1"/>
</dbReference>
<reference evidence="4" key="1">
    <citation type="submission" date="2021-01" db="EMBL/GenBank/DDBJ databases">
        <authorList>
            <person name="Corre E."/>
            <person name="Pelletier E."/>
            <person name="Niang G."/>
            <person name="Scheremetjew M."/>
            <person name="Finn R."/>
            <person name="Kale V."/>
            <person name="Holt S."/>
            <person name="Cochrane G."/>
            <person name="Meng A."/>
            <person name="Brown T."/>
            <person name="Cohen L."/>
        </authorList>
    </citation>
    <scope>NUCLEOTIDE SEQUENCE</scope>
    <source>
        <strain evidence="4">RCC1871</strain>
    </source>
</reference>
<evidence type="ECO:0000256" key="2">
    <source>
        <dbReference type="ARBA" id="ARBA00022840"/>
    </source>
</evidence>
<dbReference type="EMBL" id="HBHZ01002430">
    <property type="protein sequence ID" value="CAE0188811.1"/>
    <property type="molecule type" value="Transcribed_RNA"/>
</dbReference>
<dbReference type="GO" id="GO:0005524">
    <property type="term" value="F:ATP binding"/>
    <property type="evidence" value="ECO:0007669"/>
    <property type="project" value="UniProtKB-KW"/>
</dbReference>
<accession>A0A7S3FNL8</accession>
<dbReference type="Gene3D" id="3.40.50.300">
    <property type="entry name" value="P-loop containing nucleotide triphosphate hydrolases"/>
    <property type="match status" value="1"/>
</dbReference>
<feature type="domain" description="ABC transporter" evidence="3">
    <location>
        <begin position="27"/>
        <end position="270"/>
    </location>
</feature>
<dbReference type="AlphaFoldDB" id="A0A7S3FNL8"/>
<name>A0A7S3FNL8_9CHLO</name>
<sequence>MSLANGEGVMEVEAAAAGDRSDDNVVIHLNDLHFTYCGPDGLPLRGTPPLFTGLDWKVEKGSRVLLIGANGAGKTTVMKIMAGKHMVEREQCKILGESPFHATDLTSSGRLSYIGGTWQRDIAFAGYNIPLQGDFSALKMIEGIQGVDKARRERLVKVLDIDPAWRMHTVSEGQRRRVQLCIGLLKEFEVLFLDEVTVDLDVLGRADLMNFLREECEQRECTIIYATHIFDGLEAWPTHLAFFADGEMKINEPSSSFPELAEGRLVNLVAAWLRDHEKEMESRPKGQKREFKYLSNNGWGSGRSNLTIKLSSNAVWRC</sequence>
<evidence type="ECO:0000259" key="3">
    <source>
        <dbReference type="PROSITE" id="PS50893"/>
    </source>
</evidence>
<evidence type="ECO:0000313" key="5">
    <source>
        <dbReference type="EMBL" id="WZN61595.1"/>
    </source>
</evidence>
<dbReference type="GO" id="GO:0016887">
    <property type="term" value="F:ATP hydrolysis activity"/>
    <property type="evidence" value="ECO:0007669"/>
    <property type="project" value="InterPro"/>
</dbReference>
<dbReference type="EMBL" id="CP151504">
    <property type="protein sequence ID" value="WZN61595.1"/>
    <property type="molecule type" value="Genomic_DNA"/>
</dbReference>
<gene>
    <name evidence="4" type="ORF">CROS1456_LOCUS1882</name>
    <name evidence="5" type="ORF">HKI87_04g31300</name>
</gene>
<dbReference type="InterPro" id="IPR027417">
    <property type="entry name" value="P-loop_NTPase"/>
</dbReference>
<dbReference type="PANTHER" id="PTHR43158:SF12">
    <property type="entry name" value="ABC TRANSPORTER FAMILY PROTEIN"/>
    <property type="match status" value="1"/>
</dbReference>
<dbReference type="InterPro" id="IPR003439">
    <property type="entry name" value="ABC_transporter-like_ATP-bd"/>
</dbReference>
<dbReference type="SMART" id="SM00382">
    <property type="entry name" value="AAA"/>
    <property type="match status" value="1"/>
</dbReference>
<dbReference type="SUPFAM" id="SSF52540">
    <property type="entry name" value="P-loop containing nucleoside triphosphate hydrolases"/>
    <property type="match status" value="1"/>
</dbReference>
<organism evidence="4">
    <name type="scientific">Chloropicon roscoffensis</name>
    <dbReference type="NCBI Taxonomy" id="1461544"/>
    <lineage>
        <taxon>Eukaryota</taxon>
        <taxon>Viridiplantae</taxon>
        <taxon>Chlorophyta</taxon>
        <taxon>Chloropicophyceae</taxon>
        <taxon>Chloropicales</taxon>
        <taxon>Chloropicaceae</taxon>
        <taxon>Chloropicon</taxon>
    </lineage>
</organism>
<proteinExistence type="predicted"/>
<reference evidence="5 6" key="2">
    <citation type="submission" date="2024-03" db="EMBL/GenBank/DDBJ databases">
        <title>Complete genome sequence of the green alga Chloropicon roscoffensis RCC1871.</title>
        <authorList>
            <person name="Lemieux C."/>
            <person name="Pombert J.-F."/>
            <person name="Otis C."/>
            <person name="Turmel M."/>
        </authorList>
    </citation>
    <scope>NUCLEOTIDE SEQUENCE [LARGE SCALE GENOMIC DNA]</scope>
    <source>
        <strain evidence="5 6">RCC1871</strain>
    </source>
</reference>
<evidence type="ECO:0000313" key="6">
    <source>
        <dbReference type="Proteomes" id="UP001472866"/>
    </source>
</evidence>
<evidence type="ECO:0000256" key="1">
    <source>
        <dbReference type="ARBA" id="ARBA00022741"/>
    </source>
</evidence>
<dbReference type="PANTHER" id="PTHR43158">
    <property type="entry name" value="SKFA PEPTIDE EXPORT ATP-BINDING PROTEIN SKFE"/>
    <property type="match status" value="1"/>
</dbReference>
<keyword evidence="1" id="KW-0547">Nucleotide-binding</keyword>
<evidence type="ECO:0000313" key="4">
    <source>
        <dbReference type="EMBL" id="CAE0188811.1"/>
    </source>
</evidence>
<dbReference type="PROSITE" id="PS50893">
    <property type="entry name" value="ABC_TRANSPORTER_2"/>
    <property type="match status" value="1"/>
</dbReference>
<dbReference type="Proteomes" id="UP001472866">
    <property type="component" value="Chromosome 04"/>
</dbReference>